<proteinExistence type="predicted"/>
<keyword evidence="4" id="KW-1185">Reference proteome</keyword>
<reference evidence="3 4" key="1">
    <citation type="submission" date="2012-05" db="EMBL/GenBank/DDBJ databases">
        <title>Recombination and specialization in a pathogen metapopulation.</title>
        <authorList>
            <person name="Gardiner A."/>
            <person name="Kemen E."/>
            <person name="Schultz-Larsen T."/>
            <person name="MacLean D."/>
            <person name="Van Oosterhout C."/>
            <person name="Jones J.D.G."/>
        </authorList>
    </citation>
    <scope>NUCLEOTIDE SEQUENCE [LARGE SCALE GENOMIC DNA]</scope>
    <source>
        <strain evidence="3 4">Ac Nc2</strain>
    </source>
</reference>
<dbReference type="EMBL" id="CAIX01000390">
    <property type="protein sequence ID" value="CCI50087.1"/>
    <property type="molecule type" value="Genomic_DNA"/>
</dbReference>
<evidence type="ECO:0000256" key="2">
    <source>
        <dbReference type="ARBA" id="ARBA00022803"/>
    </source>
</evidence>
<keyword evidence="1" id="KW-0677">Repeat</keyword>
<sequence>MRDMEGAILESDAQHIVRLKDRLSQIALISLEESKMISDVIHASKNKCEEKYIKVLQSHWICTQSSTSSLDFVHDVICFARDCIRRSTIPLLTSYQILLHGIALLNVFTQIDYTRPALCTHELEILTTCCNAFIESKARDTMNYRSFAYVALQVDGEYPYNICGRLEILLLARCLLQAHIKGYSKQPIQSETHLDQTKVFTLDQVDPENILLEQIQFQDDVRPEREELLVIDQIILLALCLNVKNNNPNDILTREEMMAYIACVLKQPNNWMVHATALLERAWLEYQTTKRPTPSSLEDMTPAIERMAHVYALAIPPQFALKKDLAERYFALEIGKYGDAIYAQHQLLDLQSKHNRPVDHELLAWLVNAIVFDKKGVLQSHNKDELAKLLGRITSVVTNNSKLWQVYAHFNDGVGRQEKALECRLKVSRTLQAANWEKDQEQVVKVFDTALEVAAGYHVQASKKALHAARLFLRGVLKKVQINFPHLEICVRLEEALQDIQLASEAIP</sequence>
<dbReference type="InParanoid" id="A0A024GUP3"/>
<comment type="caution">
    <text evidence="3">The sequence shown here is derived from an EMBL/GenBank/DDBJ whole genome shotgun (WGS) entry which is preliminary data.</text>
</comment>
<gene>
    <name evidence="3" type="ORF">BN9_115990</name>
</gene>
<accession>A0A024GUP3</accession>
<evidence type="ECO:0000256" key="1">
    <source>
        <dbReference type="ARBA" id="ARBA00022737"/>
    </source>
</evidence>
<dbReference type="PANTHER" id="PTHR16193:SF0">
    <property type="entry name" value="TETRATRICOPEPTIDE REPEAT PROTEIN 27"/>
    <property type="match status" value="1"/>
</dbReference>
<evidence type="ECO:0000313" key="4">
    <source>
        <dbReference type="Proteomes" id="UP000053237"/>
    </source>
</evidence>
<dbReference type="AlphaFoldDB" id="A0A024GUP3"/>
<dbReference type="PANTHER" id="PTHR16193">
    <property type="entry name" value="TETRATRICOPEPTIDE REPEAT PROTEIN 27"/>
    <property type="match status" value="1"/>
</dbReference>
<dbReference type="OrthoDB" id="1936594at2759"/>
<evidence type="ECO:0000313" key="3">
    <source>
        <dbReference type="EMBL" id="CCI50087.1"/>
    </source>
</evidence>
<protein>
    <submittedName>
        <fullName evidence="3">Uncharacterized protein</fullName>
    </submittedName>
</protein>
<organism evidence="3 4">
    <name type="scientific">Albugo candida</name>
    <dbReference type="NCBI Taxonomy" id="65357"/>
    <lineage>
        <taxon>Eukaryota</taxon>
        <taxon>Sar</taxon>
        <taxon>Stramenopiles</taxon>
        <taxon>Oomycota</taxon>
        <taxon>Peronosporomycetes</taxon>
        <taxon>Albuginales</taxon>
        <taxon>Albuginaceae</taxon>
        <taxon>Albugo</taxon>
    </lineage>
</organism>
<dbReference type="InterPro" id="IPR044244">
    <property type="entry name" value="TTC27/Emw1"/>
</dbReference>
<dbReference type="Proteomes" id="UP000053237">
    <property type="component" value="Unassembled WGS sequence"/>
</dbReference>
<keyword evidence="2" id="KW-0802">TPR repeat</keyword>
<dbReference type="STRING" id="65357.A0A024GUP3"/>
<name>A0A024GUP3_9STRA</name>